<comment type="caution">
    <text evidence="1">The sequence shown here is derived from an EMBL/GenBank/DDBJ whole genome shotgun (WGS) entry which is preliminary data.</text>
</comment>
<accession>A0A843YQE4</accession>
<gene>
    <name evidence="1" type="ORF">GEV47_03460</name>
</gene>
<evidence type="ECO:0000313" key="1">
    <source>
        <dbReference type="EMBL" id="MQQ99742.1"/>
    </source>
</evidence>
<dbReference type="AlphaFoldDB" id="A0A843YQE4"/>
<keyword evidence="2" id="KW-1185">Reference proteome</keyword>
<dbReference type="Proteomes" id="UP000451565">
    <property type="component" value="Unassembled WGS sequence"/>
</dbReference>
<protein>
    <submittedName>
        <fullName evidence="1">Uncharacterized protein</fullName>
    </submittedName>
</protein>
<dbReference type="RefSeq" id="WP_153233288.1">
    <property type="nucleotide sequence ID" value="NZ_WINI01000001.1"/>
</dbReference>
<dbReference type="EMBL" id="WINI01000001">
    <property type="protein sequence ID" value="MQQ99742.1"/>
    <property type="molecule type" value="Genomic_DNA"/>
</dbReference>
<proteinExistence type="predicted"/>
<organism evidence="1 2">
    <name type="scientific">Glaciimonas soli</name>
    <dbReference type="NCBI Taxonomy" id="2590999"/>
    <lineage>
        <taxon>Bacteria</taxon>
        <taxon>Pseudomonadati</taxon>
        <taxon>Pseudomonadota</taxon>
        <taxon>Betaproteobacteria</taxon>
        <taxon>Burkholderiales</taxon>
        <taxon>Oxalobacteraceae</taxon>
        <taxon>Glaciimonas</taxon>
    </lineage>
</organism>
<reference evidence="1 2" key="1">
    <citation type="submission" date="2019-10" db="EMBL/GenBank/DDBJ databases">
        <title>Glaciimonas soli sp. nov., a psychrophilic bacterium isolated from the forest soil of a high elevation mountain in Taiwan.</title>
        <authorList>
            <person name="Wang L.-T."/>
            <person name="Shieh W.Y."/>
        </authorList>
    </citation>
    <scope>NUCLEOTIDE SEQUENCE [LARGE SCALE GENOMIC DNA]</scope>
    <source>
        <strain evidence="1 2">GS1</strain>
    </source>
</reference>
<evidence type="ECO:0000313" key="2">
    <source>
        <dbReference type="Proteomes" id="UP000451565"/>
    </source>
</evidence>
<name>A0A843YQE4_9BURK</name>
<dbReference type="OrthoDB" id="1117133at2"/>
<sequence length="290" mass="32187">MQSLDLSTIHRRIAVDPPYFAFKQLTKDDDGTVYGDFVPEQAMGYECGLVSAAELGRHLAILGSCAAAAALPHDERVYYLAMKAHYIALRQEKQNAQPEQVLHALAKIIPDENGNARTLKSFTSASDNETFATLLVEYSVLPEKLFKRMFSNFSNNQVIALSDSPYKQSIPLRFDKASNTGLIAHSSALEPDQCAGHFSGYPAWPVAIIAYSLLQVAGKLFHHVIGAEEKYAIHQVKLDVKQLISSSDPLSFQAEFIPTASISPRYTFQCKVIHQQKTIVELEVEIDRLS</sequence>